<reference evidence="1 2" key="1">
    <citation type="submission" date="2016-07" db="EMBL/GenBank/DDBJ databases">
        <title>Pervasive Adenine N6-methylation of Active Genes in Fungi.</title>
        <authorList>
            <consortium name="DOE Joint Genome Institute"/>
            <person name="Mondo S.J."/>
            <person name="Dannebaum R.O."/>
            <person name="Kuo R.C."/>
            <person name="Labutti K."/>
            <person name="Haridas S."/>
            <person name="Kuo A."/>
            <person name="Salamov A."/>
            <person name="Ahrendt S.R."/>
            <person name="Lipzen A."/>
            <person name="Sullivan W."/>
            <person name="Andreopoulos W.B."/>
            <person name="Clum A."/>
            <person name="Lindquist E."/>
            <person name="Daum C."/>
            <person name="Ramamoorthy G.K."/>
            <person name="Gryganskyi A."/>
            <person name="Culley D."/>
            <person name="Magnuson J.K."/>
            <person name="James T.Y."/>
            <person name="O'Malley M.A."/>
            <person name="Stajich J.E."/>
            <person name="Spatafora J.W."/>
            <person name="Visel A."/>
            <person name="Grigoriev I.V."/>
        </authorList>
    </citation>
    <scope>NUCLEOTIDE SEQUENCE [LARGE SCALE GENOMIC DNA]</scope>
    <source>
        <strain evidence="1 2">CBS 115471</strain>
    </source>
</reference>
<dbReference type="Proteomes" id="UP000193144">
    <property type="component" value="Unassembled WGS sequence"/>
</dbReference>
<evidence type="ECO:0000313" key="1">
    <source>
        <dbReference type="EMBL" id="ORX98071.1"/>
    </source>
</evidence>
<dbReference type="OrthoDB" id="3776135at2759"/>
<organism evidence="1 2">
    <name type="scientific">Clohesyomyces aquaticus</name>
    <dbReference type="NCBI Taxonomy" id="1231657"/>
    <lineage>
        <taxon>Eukaryota</taxon>
        <taxon>Fungi</taxon>
        <taxon>Dikarya</taxon>
        <taxon>Ascomycota</taxon>
        <taxon>Pezizomycotina</taxon>
        <taxon>Dothideomycetes</taxon>
        <taxon>Pleosporomycetidae</taxon>
        <taxon>Pleosporales</taxon>
        <taxon>Lindgomycetaceae</taxon>
        <taxon>Clohesyomyces</taxon>
    </lineage>
</organism>
<sequence length="302" mass="34431">MKKVSTGIKRCVEPYRPEDEVIRTSIDPTRHPAFRDLVNPRAPLIDGLKRSPPSNVTGSIEISTAFENGDSPPAPVVYLEIGQRRQHVGTYYGRQLYDRVRNHLDWACPRVSGSPCDKTKIYKVPNIAFSGKDDRIMYTAWLELTVTDHNFPESWWYIREAMEETVANTFDIATSDSRNCYWKDLKDQNEKPVEKQWWCNAPEYVQAGITSVRPNKKGKMTTWHDAWLKVNLKFNGKTTEGNFDCPAVVQASRESLAKWIEMYDNSLMSTWDVNNAGPLGQHVCCPENSGGYSNDLCLKTGE</sequence>
<keyword evidence="2" id="KW-1185">Reference proteome</keyword>
<proteinExistence type="predicted"/>
<protein>
    <submittedName>
        <fullName evidence="1">Uncharacterized protein</fullName>
    </submittedName>
</protein>
<evidence type="ECO:0000313" key="2">
    <source>
        <dbReference type="Proteomes" id="UP000193144"/>
    </source>
</evidence>
<dbReference type="AlphaFoldDB" id="A0A1Y1YJ59"/>
<name>A0A1Y1YJ59_9PLEO</name>
<accession>A0A1Y1YJ59</accession>
<dbReference type="EMBL" id="MCFA01000222">
    <property type="protein sequence ID" value="ORX98071.1"/>
    <property type="molecule type" value="Genomic_DNA"/>
</dbReference>
<gene>
    <name evidence="1" type="ORF">BCR34DRAFT_607050</name>
</gene>
<comment type="caution">
    <text evidence="1">The sequence shown here is derived from an EMBL/GenBank/DDBJ whole genome shotgun (WGS) entry which is preliminary data.</text>
</comment>